<dbReference type="NCBIfam" id="TIGR00071">
    <property type="entry name" value="hisT_truA"/>
    <property type="match status" value="1"/>
</dbReference>
<reference evidence="10 11" key="1">
    <citation type="submission" date="2018-03" db="EMBL/GenBank/DDBJ databases">
        <title>Genomic Encyclopedia of Archaeal and Bacterial Type Strains, Phase II (KMG-II): from individual species to whole genera.</title>
        <authorList>
            <person name="Goeker M."/>
        </authorList>
    </citation>
    <scope>NUCLEOTIDE SEQUENCE [LARGE SCALE GENOMIC DNA]</scope>
    <source>
        <strain evidence="10 11">DSM 100065</strain>
    </source>
</reference>
<feature type="region of interest" description="Disordered" evidence="8">
    <location>
        <begin position="1"/>
        <end position="22"/>
    </location>
</feature>
<dbReference type="AlphaFoldDB" id="A0A2T0Z200"/>
<dbReference type="GO" id="GO:0160147">
    <property type="term" value="F:tRNA pseudouridine(38-40) synthase activity"/>
    <property type="evidence" value="ECO:0007669"/>
    <property type="project" value="UniProtKB-EC"/>
</dbReference>
<evidence type="ECO:0000256" key="5">
    <source>
        <dbReference type="PIRSR" id="PIRSR001430-1"/>
    </source>
</evidence>
<dbReference type="PANTHER" id="PTHR11142:SF0">
    <property type="entry name" value="TRNA PSEUDOURIDINE SYNTHASE-LIKE 1"/>
    <property type="match status" value="1"/>
</dbReference>
<feature type="compositionally biased region" description="Polar residues" evidence="8">
    <location>
        <begin position="1"/>
        <end position="11"/>
    </location>
</feature>
<evidence type="ECO:0000256" key="7">
    <source>
        <dbReference type="RuleBase" id="RU003792"/>
    </source>
</evidence>
<dbReference type="Pfam" id="PF01416">
    <property type="entry name" value="PseudoU_synth_1"/>
    <property type="match status" value="2"/>
</dbReference>
<feature type="domain" description="Pseudouridine synthase I TruA alpha/beta" evidence="9">
    <location>
        <begin position="178"/>
        <end position="276"/>
    </location>
</feature>
<keyword evidence="11" id="KW-1185">Reference proteome</keyword>
<comment type="catalytic activity">
    <reaction evidence="4 7">
        <text>uridine(38/39/40) in tRNA = pseudouridine(38/39/40) in tRNA</text>
        <dbReference type="Rhea" id="RHEA:22376"/>
        <dbReference type="Rhea" id="RHEA-COMP:10085"/>
        <dbReference type="Rhea" id="RHEA-COMP:10087"/>
        <dbReference type="ChEBI" id="CHEBI:65314"/>
        <dbReference type="ChEBI" id="CHEBI:65315"/>
        <dbReference type="EC" id="5.4.99.12"/>
    </reaction>
</comment>
<feature type="domain" description="Pseudouridine synthase I TruA alpha/beta" evidence="9">
    <location>
        <begin position="37"/>
        <end position="134"/>
    </location>
</feature>
<evidence type="ECO:0000256" key="3">
    <source>
        <dbReference type="ARBA" id="ARBA00023235"/>
    </source>
</evidence>
<evidence type="ECO:0000256" key="8">
    <source>
        <dbReference type="SAM" id="MobiDB-lite"/>
    </source>
</evidence>
<dbReference type="InterPro" id="IPR020094">
    <property type="entry name" value="TruA/RsuA/RluB/E/F_N"/>
</dbReference>
<keyword evidence="2 4" id="KW-0819">tRNA processing</keyword>
<dbReference type="CDD" id="cd02570">
    <property type="entry name" value="PseudoU_synth_EcTruA"/>
    <property type="match status" value="1"/>
</dbReference>
<name>A0A2T0Z200_9ACTN</name>
<evidence type="ECO:0000313" key="11">
    <source>
        <dbReference type="Proteomes" id="UP000237752"/>
    </source>
</evidence>
<organism evidence="10 11">
    <name type="scientific">Antricoccus suffuscus</name>
    <dbReference type="NCBI Taxonomy" id="1629062"/>
    <lineage>
        <taxon>Bacteria</taxon>
        <taxon>Bacillati</taxon>
        <taxon>Actinomycetota</taxon>
        <taxon>Actinomycetes</taxon>
        <taxon>Geodermatophilales</taxon>
        <taxon>Antricoccaceae</taxon>
        <taxon>Antricoccus</taxon>
    </lineage>
</organism>
<dbReference type="InterPro" id="IPR020095">
    <property type="entry name" value="PsdUridine_synth_TruA_C"/>
</dbReference>
<comment type="caution">
    <text evidence="10">The sequence shown here is derived from an EMBL/GenBank/DDBJ whole genome shotgun (WGS) entry which is preliminary data.</text>
</comment>
<evidence type="ECO:0000313" key="10">
    <source>
        <dbReference type="EMBL" id="PRZ30184.1"/>
    </source>
</evidence>
<dbReference type="HAMAP" id="MF_00171">
    <property type="entry name" value="TruA"/>
    <property type="match status" value="1"/>
</dbReference>
<feature type="active site" description="Nucleophile" evidence="4 5">
    <location>
        <position position="80"/>
    </location>
</feature>
<evidence type="ECO:0000256" key="2">
    <source>
        <dbReference type="ARBA" id="ARBA00022694"/>
    </source>
</evidence>
<comment type="caution">
    <text evidence="4">Lacks conserved residue(s) required for the propagation of feature annotation.</text>
</comment>
<evidence type="ECO:0000256" key="6">
    <source>
        <dbReference type="PIRSR" id="PIRSR001430-2"/>
    </source>
</evidence>
<comment type="similarity">
    <text evidence="1 4 7">Belongs to the tRNA pseudouridine synthase TruA family.</text>
</comment>
<dbReference type="EMBL" id="PVUE01000031">
    <property type="protein sequence ID" value="PRZ30184.1"/>
    <property type="molecule type" value="Genomic_DNA"/>
</dbReference>
<dbReference type="SUPFAM" id="SSF55120">
    <property type="entry name" value="Pseudouridine synthase"/>
    <property type="match status" value="1"/>
</dbReference>
<evidence type="ECO:0000259" key="9">
    <source>
        <dbReference type="Pfam" id="PF01416"/>
    </source>
</evidence>
<feature type="binding site" evidence="4 6">
    <location>
        <position position="141"/>
    </location>
    <ligand>
        <name>substrate</name>
    </ligand>
</feature>
<comment type="subunit">
    <text evidence="4">Homodimer.</text>
</comment>
<protein>
    <recommendedName>
        <fullName evidence="4">tRNA pseudouridine synthase A</fullName>
        <ecNumber evidence="4">5.4.99.12</ecNumber>
    </recommendedName>
    <alternativeName>
        <fullName evidence="4">tRNA pseudouridine(38-40) synthase</fullName>
    </alternativeName>
    <alternativeName>
        <fullName evidence="4">tRNA pseudouridylate synthase I</fullName>
    </alternativeName>
    <alternativeName>
        <fullName evidence="4">tRNA-uridine isomerase I</fullName>
    </alternativeName>
</protein>
<dbReference type="InterPro" id="IPR020103">
    <property type="entry name" value="PsdUridine_synth_cat_dom_sf"/>
</dbReference>
<dbReference type="GO" id="GO:0003723">
    <property type="term" value="F:RNA binding"/>
    <property type="evidence" value="ECO:0007669"/>
    <property type="project" value="InterPro"/>
</dbReference>
<keyword evidence="3 4" id="KW-0413">Isomerase</keyword>
<dbReference type="EC" id="5.4.99.12" evidence="4"/>
<dbReference type="InterPro" id="IPR020097">
    <property type="entry name" value="PsdUridine_synth_TruA_a/b_dom"/>
</dbReference>
<dbReference type="PIRSF" id="PIRSF001430">
    <property type="entry name" value="tRNA_psdUrid_synth"/>
    <property type="match status" value="1"/>
</dbReference>
<dbReference type="FunFam" id="3.30.70.580:FF:000008">
    <property type="entry name" value="tRNA pseudouridine synthase A"/>
    <property type="match status" value="1"/>
</dbReference>
<dbReference type="Gene3D" id="3.30.70.580">
    <property type="entry name" value="Pseudouridine synthase I, catalytic domain, N-terminal subdomain"/>
    <property type="match status" value="1"/>
</dbReference>
<dbReference type="GO" id="GO:0031119">
    <property type="term" value="P:tRNA pseudouridine synthesis"/>
    <property type="evidence" value="ECO:0007669"/>
    <property type="project" value="UniProtKB-UniRule"/>
</dbReference>
<sequence length="293" mass="32214">MMRVTISNSACQGPAASDEEVGGPFALSSRRLRLDISYDGTDFSGWAIQPGRRTVCGVLTDALSTILRTPVKLTVAGRTDAGVHASGQVAHLDVEPAAYADQADKLLRRLAGLLPADVRVRSVREVPAEFDARFSGLSRTYVYRVSDAQWGLDPLRRTDALHWPRRLDVSLMQNASTGLLGLHNFAAYCRRRDGATTIRTLQRFDWTRSGDVLEATVQADAFCHSMVRSLVGAVLAVGEGSMRADWPVGLLELERRSDRVKVAAARGLTLVRIDYPPDDELAARNEITRNVRR</sequence>
<gene>
    <name evidence="4" type="primary">truA</name>
    <name evidence="10" type="ORF">CLV47_13118</name>
</gene>
<dbReference type="Gene3D" id="3.30.70.660">
    <property type="entry name" value="Pseudouridine synthase I, catalytic domain, C-terminal subdomain"/>
    <property type="match status" value="1"/>
</dbReference>
<dbReference type="Proteomes" id="UP000237752">
    <property type="component" value="Unassembled WGS sequence"/>
</dbReference>
<evidence type="ECO:0000256" key="4">
    <source>
        <dbReference type="HAMAP-Rule" id="MF_00171"/>
    </source>
</evidence>
<evidence type="ECO:0000256" key="1">
    <source>
        <dbReference type="ARBA" id="ARBA00009375"/>
    </source>
</evidence>
<dbReference type="InterPro" id="IPR001406">
    <property type="entry name" value="PsdUridine_synth_TruA"/>
</dbReference>
<comment type="function">
    <text evidence="4">Formation of pseudouridine at positions 38, 39 and 40 in the anticodon stem and loop of transfer RNAs.</text>
</comment>
<dbReference type="PANTHER" id="PTHR11142">
    <property type="entry name" value="PSEUDOURIDYLATE SYNTHASE"/>
    <property type="match status" value="1"/>
</dbReference>
<proteinExistence type="inferred from homology"/>
<accession>A0A2T0Z200</accession>